<dbReference type="AlphaFoldDB" id="A0A4P7SK77"/>
<feature type="transmembrane region" description="Helical" evidence="3">
    <location>
        <begin position="71"/>
        <end position="94"/>
    </location>
</feature>
<feature type="compositionally biased region" description="Low complexity" evidence="2">
    <location>
        <begin position="20"/>
        <end position="30"/>
    </location>
</feature>
<evidence type="ECO:0000256" key="2">
    <source>
        <dbReference type="SAM" id="MobiDB-lite"/>
    </source>
</evidence>
<feature type="compositionally biased region" description="Pro residues" evidence="2">
    <location>
        <begin position="1"/>
        <end position="19"/>
    </location>
</feature>
<feature type="compositionally biased region" description="Pro residues" evidence="2">
    <location>
        <begin position="31"/>
        <end position="47"/>
    </location>
</feature>
<dbReference type="OrthoDB" id="5144977at2"/>
<keyword evidence="3" id="KW-0812">Transmembrane</keyword>
<sequence length="236" mass="24430">MTGPSGPAPSPGPQQPPDGPAWWTPAAAPLPAAPGPSAPHGPGPHAPGPHASAPRTPVPFPVETPPRRRRAVAVLSVVLVAVLVAAGLVGARLWTTTREWERAAAEWEALARTHGDQLAQATAELEATTGDLAATRDQLATAQARITELADEKAQLGDTTAAQQQLADYQARVSEAAGEVATALANCIDGQEALIGYLGEADRYDAAELARFRADVERVCGAASDANASLQRELAR</sequence>
<organism evidence="4 5">
    <name type="scientific">Cellulomonas shaoxiangyii</name>
    <dbReference type="NCBI Taxonomy" id="2566013"/>
    <lineage>
        <taxon>Bacteria</taxon>
        <taxon>Bacillati</taxon>
        <taxon>Actinomycetota</taxon>
        <taxon>Actinomycetes</taxon>
        <taxon>Micrococcales</taxon>
        <taxon>Cellulomonadaceae</taxon>
        <taxon>Cellulomonas</taxon>
    </lineage>
</organism>
<feature type="coiled-coil region" evidence="1">
    <location>
        <begin position="118"/>
        <end position="159"/>
    </location>
</feature>
<evidence type="ECO:0000313" key="5">
    <source>
        <dbReference type="Proteomes" id="UP000296469"/>
    </source>
</evidence>
<evidence type="ECO:0000313" key="4">
    <source>
        <dbReference type="EMBL" id="QCB93867.1"/>
    </source>
</evidence>
<gene>
    <name evidence="4" type="ORF">E5225_10155</name>
</gene>
<accession>A0A4P7SK77</accession>
<dbReference type="RefSeq" id="WP_135974094.1">
    <property type="nucleotide sequence ID" value="NZ_CP039291.1"/>
</dbReference>
<name>A0A4P7SK77_9CELL</name>
<protein>
    <submittedName>
        <fullName evidence="4">Uncharacterized protein</fullName>
    </submittedName>
</protein>
<dbReference type="EMBL" id="CP039291">
    <property type="protein sequence ID" value="QCB93867.1"/>
    <property type="molecule type" value="Genomic_DNA"/>
</dbReference>
<keyword evidence="3" id="KW-0472">Membrane</keyword>
<feature type="region of interest" description="Disordered" evidence="2">
    <location>
        <begin position="1"/>
        <end position="63"/>
    </location>
</feature>
<proteinExistence type="predicted"/>
<reference evidence="4 5" key="1">
    <citation type="submission" date="2019-04" db="EMBL/GenBank/DDBJ databases">
        <title>Isolation and identification of Cellulomonas shaoxiangyii sp. Nov. isolated from feces of the Tibetan antelopes (Pantholops hodgsonii) in the Qinghai-Tibet plateau of China.</title>
        <authorList>
            <person name="Tian Z."/>
        </authorList>
    </citation>
    <scope>NUCLEOTIDE SEQUENCE [LARGE SCALE GENOMIC DNA]</scope>
    <source>
        <strain evidence="4 5">Z28</strain>
    </source>
</reference>
<dbReference type="Proteomes" id="UP000296469">
    <property type="component" value="Chromosome"/>
</dbReference>
<evidence type="ECO:0000256" key="3">
    <source>
        <dbReference type="SAM" id="Phobius"/>
    </source>
</evidence>
<keyword evidence="1" id="KW-0175">Coiled coil</keyword>
<keyword evidence="5" id="KW-1185">Reference proteome</keyword>
<dbReference type="KEGG" id="celz:E5225_10155"/>
<evidence type="ECO:0000256" key="1">
    <source>
        <dbReference type="SAM" id="Coils"/>
    </source>
</evidence>
<keyword evidence="3" id="KW-1133">Transmembrane helix</keyword>